<sequence length="51" mass="5472">MAHGATALQERDRSLFSMRADTQRIPTGCPFLGPDWTSTGSVALPPALDVE</sequence>
<dbReference type="EMBL" id="VDEP01000406">
    <property type="protein sequence ID" value="KAA1088438.1"/>
    <property type="molecule type" value="Genomic_DNA"/>
</dbReference>
<dbReference type="Proteomes" id="UP000325313">
    <property type="component" value="Unassembled WGS sequence"/>
</dbReference>
<reference evidence="1 2" key="1">
    <citation type="submission" date="2019-05" db="EMBL/GenBank/DDBJ databases">
        <title>Emergence of the Ug99 lineage of the wheat stem rust pathogen through somatic hybridization.</title>
        <authorList>
            <person name="Li F."/>
            <person name="Upadhyaya N.M."/>
            <person name="Sperschneider J."/>
            <person name="Matny O."/>
            <person name="Nguyen-Phuc H."/>
            <person name="Mago R."/>
            <person name="Raley C."/>
            <person name="Miller M.E."/>
            <person name="Silverstein K.A.T."/>
            <person name="Henningsen E."/>
            <person name="Hirsch C.D."/>
            <person name="Visser B."/>
            <person name="Pretorius Z.A."/>
            <person name="Steffenson B.J."/>
            <person name="Schwessinger B."/>
            <person name="Dodds P.N."/>
            <person name="Figueroa M."/>
        </authorList>
    </citation>
    <scope>NUCLEOTIDE SEQUENCE [LARGE SCALE GENOMIC DNA]</scope>
    <source>
        <strain evidence="1 2">Ug99</strain>
    </source>
</reference>
<proteinExistence type="predicted"/>
<gene>
    <name evidence="1" type="ORF">PGTUg99_027902</name>
</gene>
<accession>A0A5B0NKD3</accession>
<protein>
    <submittedName>
        <fullName evidence="1">Uncharacterized protein</fullName>
    </submittedName>
</protein>
<dbReference type="AlphaFoldDB" id="A0A5B0NKD3"/>
<name>A0A5B0NKD3_PUCGR</name>
<comment type="caution">
    <text evidence="1">The sequence shown here is derived from an EMBL/GenBank/DDBJ whole genome shotgun (WGS) entry which is preliminary data.</text>
</comment>
<organism evidence="1 2">
    <name type="scientific">Puccinia graminis f. sp. tritici</name>
    <dbReference type="NCBI Taxonomy" id="56615"/>
    <lineage>
        <taxon>Eukaryota</taxon>
        <taxon>Fungi</taxon>
        <taxon>Dikarya</taxon>
        <taxon>Basidiomycota</taxon>
        <taxon>Pucciniomycotina</taxon>
        <taxon>Pucciniomycetes</taxon>
        <taxon>Pucciniales</taxon>
        <taxon>Pucciniaceae</taxon>
        <taxon>Puccinia</taxon>
    </lineage>
</organism>
<evidence type="ECO:0000313" key="2">
    <source>
        <dbReference type="Proteomes" id="UP000325313"/>
    </source>
</evidence>
<evidence type="ECO:0000313" key="1">
    <source>
        <dbReference type="EMBL" id="KAA1088438.1"/>
    </source>
</evidence>